<evidence type="ECO:0000313" key="3">
    <source>
        <dbReference type="Proteomes" id="UP001187415"/>
    </source>
</evidence>
<feature type="compositionally biased region" description="Low complexity" evidence="1">
    <location>
        <begin position="1"/>
        <end position="13"/>
    </location>
</feature>
<proteinExistence type="predicted"/>
<keyword evidence="3" id="KW-1185">Reference proteome</keyword>
<feature type="region of interest" description="Disordered" evidence="1">
    <location>
        <begin position="176"/>
        <end position="312"/>
    </location>
</feature>
<comment type="caution">
    <text evidence="2">The sequence shown here is derived from an EMBL/GenBank/DDBJ whole genome shotgun (WGS) entry which is preliminary data.</text>
</comment>
<accession>A0AA88LF09</accession>
<protein>
    <submittedName>
        <fullName evidence="2">Uncharacterized protein</fullName>
    </submittedName>
</protein>
<dbReference type="AlphaFoldDB" id="A0AA88LF09"/>
<gene>
    <name evidence="2" type="ORF">Q5P01_000657</name>
</gene>
<feature type="compositionally biased region" description="Gly residues" evidence="1">
    <location>
        <begin position="251"/>
        <end position="263"/>
    </location>
</feature>
<evidence type="ECO:0000256" key="1">
    <source>
        <dbReference type="SAM" id="MobiDB-lite"/>
    </source>
</evidence>
<feature type="region of interest" description="Disordered" evidence="1">
    <location>
        <begin position="141"/>
        <end position="161"/>
    </location>
</feature>
<feature type="compositionally biased region" description="Basic residues" evidence="1">
    <location>
        <begin position="270"/>
        <end position="282"/>
    </location>
</feature>
<evidence type="ECO:0000313" key="2">
    <source>
        <dbReference type="EMBL" id="KAK2814691.1"/>
    </source>
</evidence>
<sequence length="312" mass="31238">MTRATLRTTRAPRCPSAPEQAAGRRVRGGKRRGAGARLDAAQDKGGGGAPAGRARATGRRGAAAAGPARGGRDGRDGAPPERPRRRSGQGAFRREKGEGASPTPSAPVGFDKACPEAGASTGSPGWQRRVAAGRLCIGAPAEAGPRLAVRPPDEGRAARAAGEGLRNNACLPEARGVLRAASPPRGAGVASTGPRLRGRTAGADGRLGLATDRSPGRNAEGFAGPSARALPAMEADPQAGGTAHPNTGARPAGGGPPMAGLGLGCQSVRGRVRCATGKRAKRTTGGSGHLRKRPVRGTPRAGEADWGRPASP</sequence>
<reference evidence="2" key="1">
    <citation type="submission" date="2023-07" db="EMBL/GenBank/DDBJ databases">
        <title>Chromosome-level Genome Assembly of Striped Snakehead (Channa striata).</title>
        <authorList>
            <person name="Liu H."/>
        </authorList>
    </citation>
    <scope>NUCLEOTIDE SEQUENCE</scope>
    <source>
        <strain evidence="2">Gz</strain>
        <tissue evidence="2">Muscle</tissue>
    </source>
</reference>
<feature type="compositionally biased region" description="Basic and acidic residues" evidence="1">
    <location>
        <begin position="70"/>
        <end position="82"/>
    </location>
</feature>
<feature type="compositionally biased region" description="Low complexity" evidence="1">
    <location>
        <begin position="51"/>
        <end position="67"/>
    </location>
</feature>
<organism evidence="2 3">
    <name type="scientific">Channa striata</name>
    <name type="common">Snakehead murrel</name>
    <name type="synonym">Ophicephalus striatus</name>
    <dbReference type="NCBI Taxonomy" id="64152"/>
    <lineage>
        <taxon>Eukaryota</taxon>
        <taxon>Metazoa</taxon>
        <taxon>Chordata</taxon>
        <taxon>Craniata</taxon>
        <taxon>Vertebrata</taxon>
        <taxon>Euteleostomi</taxon>
        <taxon>Actinopterygii</taxon>
        <taxon>Neopterygii</taxon>
        <taxon>Teleostei</taxon>
        <taxon>Neoteleostei</taxon>
        <taxon>Acanthomorphata</taxon>
        <taxon>Anabantaria</taxon>
        <taxon>Anabantiformes</taxon>
        <taxon>Channoidei</taxon>
        <taxon>Channidae</taxon>
        <taxon>Channa</taxon>
    </lineage>
</organism>
<dbReference type="Proteomes" id="UP001187415">
    <property type="component" value="Unassembled WGS sequence"/>
</dbReference>
<name>A0AA88LF09_CHASR</name>
<feature type="compositionally biased region" description="Basic residues" evidence="1">
    <location>
        <begin position="24"/>
        <end position="34"/>
    </location>
</feature>
<feature type="region of interest" description="Disordered" evidence="1">
    <location>
        <begin position="1"/>
        <end position="127"/>
    </location>
</feature>
<dbReference type="EMBL" id="JAUPFM010000026">
    <property type="protein sequence ID" value="KAK2814691.1"/>
    <property type="molecule type" value="Genomic_DNA"/>
</dbReference>